<accession>A0A1J1ITY8</accession>
<feature type="coiled-coil region" evidence="1">
    <location>
        <begin position="61"/>
        <end position="88"/>
    </location>
</feature>
<proteinExistence type="predicted"/>
<organism evidence="3 4">
    <name type="scientific">Clunio marinus</name>
    <dbReference type="NCBI Taxonomy" id="568069"/>
    <lineage>
        <taxon>Eukaryota</taxon>
        <taxon>Metazoa</taxon>
        <taxon>Ecdysozoa</taxon>
        <taxon>Arthropoda</taxon>
        <taxon>Hexapoda</taxon>
        <taxon>Insecta</taxon>
        <taxon>Pterygota</taxon>
        <taxon>Neoptera</taxon>
        <taxon>Endopterygota</taxon>
        <taxon>Diptera</taxon>
        <taxon>Nematocera</taxon>
        <taxon>Chironomoidea</taxon>
        <taxon>Chironomidae</taxon>
        <taxon>Clunio</taxon>
    </lineage>
</organism>
<dbReference type="EMBL" id="CVRI01000057">
    <property type="protein sequence ID" value="CRL01993.1"/>
    <property type="molecule type" value="Genomic_DNA"/>
</dbReference>
<feature type="region of interest" description="Disordered" evidence="2">
    <location>
        <begin position="198"/>
        <end position="236"/>
    </location>
</feature>
<dbReference type="AlphaFoldDB" id="A0A1J1ITY8"/>
<feature type="compositionally biased region" description="Basic and acidic residues" evidence="2">
    <location>
        <begin position="212"/>
        <end position="221"/>
    </location>
</feature>
<evidence type="ECO:0000256" key="2">
    <source>
        <dbReference type="SAM" id="MobiDB-lite"/>
    </source>
</evidence>
<name>A0A1J1ITY8_9DIPT</name>
<sequence>MNFNQFMSVISLRDDILDDLTYLQKHLRLIIKYHQKLSSKLYVAIENKNGRTCIPATSKNFGLIRQLMDELEEEMDEISREQKMLTDIVKKAMSECKKTWKEKFNSEMDQDLANGFITRALHYHYEKNYFSIMPSNVRARMSEDDLKKKFNQVKGDCEFDRPTLHSIIEKNETKSLLINKKQVKRESLLKPVFRKPTKALAQTPKKPSGKARVVEGRDGKNKKVLSTPSSPNSQAITHSRLNLLKALSKVKTEQVDNKDELDKFYTERCRAALAEVGEGGIDIKYVRSDEDYSERSSSYDGMEVEDPLKMPSRKRKSPIAVSEESSDGDYMKYYPQLPIEPPPKTEYSQEEFLSIFRLITPAVAESLKLRRSERKRRKCAKNEKNDYHYGNFDLNEAAYRIRLNNRKSIFYKPLHTEFD</sequence>
<dbReference type="STRING" id="568069.A0A1J1ITY8"/>
<feature type="region of interest" description="Disordered" evidence="2">
    <location>
        <begin position="292"/>
        <end position="322"/>
    </location>
</feature>
<reference evidence="3 4" key="1">
    <citation type="submission" date="2015-04" db="EMBL/GenBank/DDBJ databases">
        <authorList>
            <person name="Syromyatnikov M.Y."/>
            <person name="Popov V.N."/>
        </authorList>
    </citation>
    <scope>NUCLEOTIDE SEQUENCE [LARGE SCALE GENOMIC DNA]</scope>
</reference>
<dbReference type="Proteomes" id="UP000183832">
    <property type="component" value="Unassembled WGS sequence"/>
</dbReference>
<evidence type="ECO:0000313" key="3">
    <source>
        <dbReference type="EMBL" id="CRL01993.1"/>
    </source>
</evidence>
<protein>
    <submittedName>
        <fullName evidence="3">CLUMA_CG015231, isoform A</fullName>
    </submittedName>
</protein>
<keyword evidence="1" id="KW-0175">Coiled coil</keyword>
<keyword evidence="4" id="KW-1185">Reference proteome</keyword>
<gene>
    <name evidence="3" type="ORF">CLUMA_CG015231</name>
</gene>
<dbReference type="OrthoDB" id="7740893at2759"/>
<feature type="compositionally biased region" description="Polar residues" evidence="2">
    <location>
        <begin position="224"/>
        <end position="236"/>
    </location>
</feature>
<evidence type="ECO:0000256" key="1">
    <source>
        <dbReference type="SAM" id="Coils"/>
    </source>
</evidence>
<evidence type="ECO:0000313" key="4">
    <source>
        <dbReference type="Proteomes" id="UP000183832"/>
    </source>
</evidence>